<protein>
    <submittedName>
        <fullName evidence="2">Uncharacterized protein</fullName>
    </submittedName>
</protein>
<dbReference type="RefSeq" id="WP_013561121.1">
    <property type="nucleotide sequence ID" value="NC_014960.1"/>
</dbReference>
<reference evidence="2 3" key="1">
    <citation type="submission" date="2010-12" db="EMBL/GenBank/DDBJ databases">
        <title>Whole genome sequence of Anaerolinea thermophila UNI-1.</title>
        <authorList>
            <person name="Narita-Yamada S."/>
            <person name="Kishi E."/>
            <person name="Watanabe Y."/>
            <person name="Takasaki K."/>
            <person name="Ankai A."/>
            <person name="Oguchi A."/>
            <person name="Fukui S."/>
            <person name="Takahashi M."/>
            <person name="Yashiro I."/>
            <person name="Hosoyama A."/>
            <person name="Sekiguchi Y."/>
            <person name="Hanada S."/>
            <person name="Fujita N."/>
        </authorList>
    </citation>
    <scope>NUCLEOTIDE SEQUENCE [LARGE SCALE GENOMIC DNA]</scope>
    <source>
        <strain evidence="3">DSM 14523 / JCM 11388 / NBRC 100420 / UNI-1</strain>
    </source>
</reference>
<evidence type="ECO:0000313" key="2">
    <source>
        <dbReference type="EMBL" id="BAJ64773.1"/>
    </source>
</evidence>
<dbReference type="AlphaFoldDB" id="E8N130"/>
<keyword evidence="3" id="KW-1185">Reference proteome</keyword>
<feature type="region of interest" description="Disordered" evidence="1">
    <location>
        <begin position="83"/>
        <end position="103"/>
    </location>
</feature>
<accession>E8N130</accession>
<evidence type="ECO:0000313" key="3">
    <source>
        <dbReference type="Proteomes" id="UP000008922"/>
    </source>
</evidence>
<dbReference type="HOGENOM" id="CLU_2140652_0_0_0"/>
<dbReference type="EMBL" id="AP012029">
    <property type="protein sequence ID" value="BAJ64773.1"/>
    <property type="molecule type" value="Genomic_DNA"/>
</dbReference>
<gene>
    <name evidence="2" type="ordered locus">ANT_27470</name>
</gene>
<organism evidence="2 3">
    <name type="scientific">Anaerolinea thermophila (strain DSM 14523 / JCM 11388 / NBRC 100420 / UNI-1)</name>
    <dbReference type="NCBI Taxonomy" id="926569"/>
    <lineage>
        <taxon>Bacteria</taxon>
        <taxon>Bacillati</taxon>
        <taxon>Chloroflexota</taxon>
        <taxon>Anaerolineae</taxon>
        <taxon>Anaerolineales</taxon>
        <taxon>Anaerolineaceae</taxon>
        <taxon>Anaerolinea</taxon>
    </lineage>
</organism>
<dbReference type="Proteomes" id="UP000008922">
    <property type="component" value="Chromosome"/>
</dbReference>
<evidence type="ECO:0000256" key="1">
    <source>
        <dbReference type="SAM" id="MobiDB-lite"/>
    </source>
</evidence>
<name>E8N130_ANATU</name>
<proteinExistence type="predicted"/>
<sequence length="112" mass="12303">MFEAYYGKLPPVLKSVSLFLDDGSVFTGDLPLEPYAFDNPTALATWKMLRERGARRMDRFGILTGCHQGVCQSHKWGGVLGQASEESGISKPPHQRLTTPPDMGKCFALATT</sequence>
<dbReference type="eggNOG" id="COG0491">
    <property type="taxonomic scope" value="Bacteria"/>
</dbReference>
<dbReference type="InParanoid" id="E8N130"/>
<dbReference type="KEGG" id="atm:ANT_27470"/>